<evidence type="ECO:0000313" key="1">
    <source>
        <dbReference type="EMBL" id="QTL98676.1"/>
    </source>
</evidence>
<proteinExistence type="predicted"/>
<dbReference type="KEGG" id="ifn:GM661_12230"/>
<dbReference type="AlphaFoldDB" id="A0A8A7KA92"/>
<organism evidence="1 2">
    <name type="scientific">Iocasia fonsfrigidae</name>
    <dbReference type="NCBI Taxonomy" id="2682810"/>
    <lineage>
        <taxon>Bacteria</taxon>
        <taxon>Bacillati</taxon>
        <taxon>Bacillota</taxon>
        <taxon>Clostridia</taxon>
        <taxon>Halanaerobiales</taxon>
        <taxon>Halanaerobiaceae</taxon>
        <taxon>Iocasia</taxon>
    </lineage>
</organism>
<name>A0A8A7KA92_9FIRM</name>
<reference evidence="1" key="1">
    <citation type="submission" date="2019-12" db="EMBL/GenBank/DDBJ databases">
        <authorList>
            <person name="zhang j."/>
            <person name="sun C.M."/>
        </authorList>
    </citation>
    <scope>NUCLEOTIDE SEQUENCE</scope>
    <source>
        <strain evidence="1">NS-1</strain>
    </source>
</reference>
<dbReference type="Proteomes" id="UP000665020">
    <property type="component" value="Chromosome"/>
</dbReference>
<evidence type="ECO:0000313" key="2">
    <source>
        <dbReference type="Proteomes" id="UP000665020"/>
    </source>
</evidence>
<gene>
    <name evidence="1" type="ORF">GM661_12230</name>
</gene>
<protein>
    <submittedName>
        <fullName evidence="1">Transcriptional regulator</fullName>
    </submittedName>
</protein>
<dbReference type="EMBL" id="CP046640">
    <property type="protein sequence ID" value="QTL98676.1"/>
    <property type="molecule type" value="Genomic_DNA"/>
</dbReference>
<keyword evidence="2" id="KW-1185">Reference proteome</keyword>
<accession>A0A8A7KA92</accession>
<dbReference type="RefSeq" id="WP_230867080.1">
    <property type="nucleotide sequence ID" value="NZ_CP046640.1"/>
</dbReference>
<sequence length="723" mass="82981">MEIIRQTNRTVLLEEVNPEKLDLITLIGNVKGVESLDDEKIKEINEHLLIRDFQDFLDKFTPTIYSYYNAASQRIIYTLERPEGVPENNVSEIRLDQNNDFLKMLFTLIDTKKNQGRRNVDFKFENVLDMISPKKVMEDIKQVRKEINYLYEKYEKLEEEDPKKLKLGDKLNVKFEEASRNYNNVLGMLPLAIEDVKTRLLLGESQDEAEAEEVQIGMLTMGDEGELKIVEISKEEQEALPVSVDEERSAALVEIFEEDYEEITENPTPYVKDLVTRTFAPIAVTDSNVDVEREIANYNNYLEFYKQSKDNFVQTAKPLIEKILGVKMFFDQYQTDDNGMRPTLLVTNCKVDMMVKTNNKPRIDTYLNTVNGKNSFENTIWFGIFPAVEMDSVDRIETRRERFKGTDKDDMPPGNTLESLTAILDLAMKYKIQIFFNFQANEATTFNDIATKGMDKYLNKTEVLLRQNYSEFAIPCLPNFSVIPEDKSGVILDKKMVKSKDGGVALSQQREDILKLWLKGVYIDASYVAAGTVAAYQCPDYLDKNFKNVTNMFPGIRFDIESGDNALKIPTTLAKEITGFTNKIKNTINKNNFGFVFSSENAQMNGMTINRITVYKARSMAITDDGFDSIYKTLVSTYIERILRFQTSDFKQDKIIRFFSNNPNSQKSIWINNKGFVNSVLQTGDDISYEIDLDNNVCHLNIVFNGNIKNLEVNITKSTTAVG</sequence>